<feature type="transmembrane region" description="Helical" evidence="1">
    <location>
        <begin position="117"/>
        <end position="137"/>
    </location>
</feature>
<evidence type="ECO:0008006" key="3">
    <source>
        <dbReference type="Google" id="ProtNLM"/>
    </source>
</evidence>
<reference evidence="2" key="1">
    <citation type="submission" date="2019-04" db="EMBL/GenBank/DDBJ databases">
        <authorList>
            <person name="Brambilla D."/>
        </authorList>
    </citation>
    <scope>NUCLEOTIDE SEQUENCE</scope>
    <source>
        <strain evidence="2">BAL1</strain>
    </source>
</reference>
<evidence type="ECO:0000313" key="2">
    <source>
        <dbReference type="EMBL" id="VHO06156.1"/>
    </source>
</evidence>
<feature type="transmembrane region" description="Helical" evidence="1">
    <location>
        <begin position="85"/>
        <end position="105"/>
    </location>
</feature>
<protein>
    <recommendedName>
        <fullName evidence="3">DUF4386 domain-containing protein</fullName>
    </recommendedName>
</protein>
<proteinExistence type="predicted"/>
<name>A0A486XX41_9GAMM</name>
<dbReference type="EMBL" id="CAAJGR010000023">
    <property type="protein sequence ID" value="VHO06156.1"/>
    <property type="molecule type" value="Genomic_DNA"/>
</dbReference>
<keyword evidence="1" id="KW-0812">Transmembrane</keyword>
<organism evidence="2">
    <name type="scientific">Rheinheimera sp. BAL341</name>
    <dbReference type="NCBI Taxonomy" id="1708203"/>
    <lineage>
        <taxon>Bacteria</taxon>
        <taxon>Pseudomonadati</taxon>
        <taxon>Pseudomonadota</taxon>
        <taxon>Gammaproteobacteria</taxon>
        <taxon>Chromatiales</taxon>
        <taxon>Chromatiaceae</taxon>
        <taxon>Rheinheimera</taxon>
    </lineage>
</organism>
<accession>A0A486XX41</accession>
<sequence>MVSIGWGIGYLLFGVLLAILLQALRQAMPQNQSAIAALAERFDNIWVMLMIASGMVALVGMNMTLRLLDSSTDQALALYNTSNLLTNALGGCIELVGGLWVLLLSIAGLQQQRFAKVLHILGLIVGSLGIFTLLHTVPYLKDAFGITQLIWFIWLGVVLLRTP</sequence>
<feature type="transmembrane region" description="Helical" evidence="1">
    <location>
        <begin position="143"/>
        <end position="160"/>
    </location>
</feature>
<feature type="transmembrane region" description="Helical" evidence="1">
    <location>
        <begin position="45"/>
        <end position="65"/>
    </location>
</feature>
<gene>
    <name evidence="2" type="ORF">BAL341_3194</name>
</gene>
<keyword evidence="1" id="KW-1133">Transmembrane helix</keyword>
<dbReference type="AlphaFoldDB" id="A0A486XX41"/>
<keyword evidence="1" id="KW-0472">Membrane</keyword>
<feature type="transmembrane region" description="Helical" evidence="1">
    <location>
        <begin position="6"/>
        <end position="24"/>
    </location>
</feature>
<evidence type="ECO:0000256" key="1">
    <source>
        <dbReference type="SAM" id="Phobius"/>
    </source>
</evidence>